<feature type="domain" description="G" evidence="2">
    <location>
        <begin position="7"/>
        <end position="73"/>
    </location>
</feature>
<keyword evidence="4" id="KW-1185">Reference proteome</keyword>
<organism evidence="3 4">
    <name type="scientific">Zopfia rhizophila CBS 207.26</name>
    <dbReference type="NCBI Taxonomy" id="1314779"/>
    <lineage>
        <taxon>Eukaryota</taxon>
        <taxon>Fungi</taxon>
        <taxon>Dikarya</taxon>
        <taxon>Ascomycota</taxon>
        <taxon>Pezizomycotina</taxon>
        <taxon>Dothideomycetes</taxon>
        <taxon>Dothideomycetes incertae sedis</taxon>
        <taxon>Zopfiaceae</taxon>
        <taxon>Zopfia</taxon>
    </lineage>
</organism>
<sequence length="325" mass="37093">MESDVVVAVMGVTGVGKSTFIKTITGRDDIAVGHGLTGETTDVRGYPFRSGTITYTLVDTPGFNDSLESDDIITMKILGWLETSYRSGSKLNGIVYLHNISAPRMQGSAYENLRMFRKLCGNEALRNVILATTFWSDVNSCLGERREKELKEDKRFWARMVAKGSKVMRLGLDRDSAMNVLREAVGNEKVTLQAQKEMVEEGIDPRQTSAARWASGQLGSRTNTNALSEWYLKSIRMQKEEVRKRAERLEKMKRHAERQSRSLEEAQREAEQERQRVEQERSLRRSQYFRSHKCRCRLIGRASCASCGTLVTRVGRVFYRRYVNP</sequence>
<dbReference type="Pfam" id="PF01926">
    <property type="entry name" value="MMR_HSR1"/>
    <property type="match status" value="1"/>
</dbReference>
<evidence type="ECO:0000313" key="4">
    <source>
        <dbReference type="Proteomes" id="UP000800200"/>
    </source>
</evidence>
<dbReference type="EMBL" id="ML994758">
    <property type="protein sequence ID" value="KAF2174955.1"/>
    <property type="molecule type" value="Genomic_DNA"/>
</dbReference>
<feature type="compositionally biased region" description="Basic and acidic residues" evidence="1">
    <location>
        <begin position="257"/>
        <end position="282"/>
    </location>
</feature>
<gene>
    <name evidence="3" type="ORF">K469DRAFT_703521</name>
</gene>
<protein>
    <recommendedName>
        <fullName evidence="2">G domain-containing protein</fullName>
    </recommendedName>
</protein>
<evidence type="ECO:0000259" key="2">
    <source>
        <dbReference type="Pfam" id="PF01926"/>
    </source>
</evidence>
<dbReference type="Gene3D" id="3.40.50.300">
    <property type="entry name" value="P-loop containing nucleotide triphosphate hydrolases"/>
    <property type="match status" value="1"/>
</dbReference>
<dbReference type="InterPro" id="IPR027417">
    <property type="entry name" value="P-loop_NTPase"/>
</dbReference>
<evidence type="ECO:0000256" key="1">
    <source>
        <dbReference type="SAM" id="MobiDB-lite"/>
    </source>
</evidence>
<dbReference type="SUPFAM" id="SSF52540">
    <property type="entry name" value="P-loop containing nucleoside triphosphate hydrolases"/>
    <property type="match status" value="1"/>
</dbReference>
<proteinExistence type="predicted"/>
<dbReference type="GO" id="GO:0005525">
    <property type="term" value="F:GTP binding"/>
    <property type="evidence" value="ECO:0007669"/>
    <property type="project" value="InterPro"/>
</dbReference>
<dbReference type="OrthoDB" id="8954335at2759"/>
<name>A0A6A6D7E0_9PEZI</name>
<evidence type="ECO:0000313" key="3">
    <source>
        <dbReference type="EMBL" id="KAF2174955.1"/>
    </source>
</evidence>
<dbReference type="AlphaFoldDB" id="A0A6A6D7E0"/>
<dbReference type="Proteomes" id="UP000800200">
    <property type="component" value="Unassembled WGS sequence"/>
</dbReference>
<dbReference type="InterPro" id="IPR006073">
    <property type="entry name" value="GTP-bd"/>
</dbReference>
<reference evidence="3" key="1">
    <citation type="journal article" date="2020" name="Stud. Mycol.">
        <title>101 Dothideomycetes genomes: a test case for predicting lifestyles and emergence of pathogens.</title>
        <authorList>
            <person name="Haridas S."/>
            <person name="Albert R."/>
            <person name="Binder M."/>
            <person name="Bloem J."/>
            <person name="Labutti K."/>
            <person name="Salamov A."/>
            <person name="Andreopoulos B."/>
            <person name="Baker S."/>
            <person name="Barry K."/>
            <person name="Bills G."/>
            <person name="Bluhm B."/>
            <person name="Cannon C."/>
            <person name="Castanera R."/>
            <person name="Culley D."/>
            <person name="Daum C."/>
            <person name="Ezra D."/>
            <person name="Gonzalez J."/>
            <person name="Henrissat B."/>
            <person name="Kuo A."/>
            <person name="Liang C."/>
            <person name="Lipzen A."/>
            <person name="Lutzoni F."/>
            <person name="Magnuson J."/>
            <person name="Mondo S."/>
            <person name="Nolan M."/>
            <person name="Ohm R."/>
            <person name="Pangilinan J."/>
            <person name="Park H.-J."/>
            <person name="Ramirez L."/>
            <person name="Alfaro M."/>
            <person name="Sun H."/>
            <person name="Tritt A."/>
            <person name="Yoshinaga Y."/>
            <person name="Zwiers L.-H."/>
            <person name="Turgeon B."/>
            <person name="Goodwin S."/>
            <person name="Spatafora J."/>
            <person name="Crous P."/>
            <person name="Grigoriev I."/>
        </authorList>
    </citation>
    <scope>NUCLEOTIDE SEQUENCE</scope>
    <source>
        <strain evidence="3">CBS 207.26</strain>
    </source>
</reference>
<feature type="region of interest" description="Disordered" evidence="1">
    <location>
        <begin position="247"/>
        <end position="282"/>
    </location>
</feature>
<accession>A0A6A6D7E0</accession>